<feature type="transmembrane region" description="Helical" evidence="3">
    <location>
        <begin position="44"/>
        <end position="61"/>
    </location>
</feature>
<comment type="caution">
    <text evidence="4">The sequence shown here is derived from an EMBL/GenBank/DDBJ whole genome shotgun (WGS) entry which is preliminary data.</text>
</comment>
<dbReference type="STRING" id="189382.BHE18_20740"/>
<dbReference type="OrthoDB" id="9803495at2"/>
<dbReference type="EMBL" id="VTEZ01000009">
    <property type="protein sequence ID" value="TYS80700.1"/>
    <property type="molecule type" value="Genomic_DNA"/>
</dbReference>
<protein>
    <recommendedName>
        <fullName evidence="2">Biotin transporter</fullName>
    </recommendedName>
</protein>
<dbReference type="Gene3D" id="1.10.1760.20">
    <property type="match status" value="1"/>
</dbReference>
<comment type="subcellular location">
    <subcellularLocation>
        <location evidence="2">Cell membrane</location>
        <topology evidence="2">Multi-pass membrane protein</topology>
    </subcellularLocation>
</comment>
<comment type="similarity">
    <text evidence="1 2">Belongs to the BioY family.</text>
</comment>
<feature type="transmembrane region" description="Helical" evidence="3">
    <location>
        <begin position="21"/>
        <end position="38"/>
    </location>
</feature>
<organism evidence="4 5">
    <name type="scientific">Rossellomorea aquimaris</name>
    <dbReference type="NCBI Taxonomy" id="189382"/>
    <lineage>
        <taxon>Bacteria</taxon>
        <taxon>Bacillati</taxon>
        <taxon>Bacillota</taxon>
        <taxon>Bacilli</taxon>
        <taxon>Bacillales</taxon>
        <taxon>Bacillaceae</taxon>
        <taxon>Rossellomorea</taxon>
    </lineage>
</organism>
<dbReference type="PIRSF" id="PIRSF016661">
    <property type="entry name" value="BioY"/>
    <property type="match status" value="1"/>
</dbReference>
<evidence type="ECO:0000313" key="5">
    <source>
        <dbReference type="Proteomes" id="UP000324269"/>
    </source>
</evidence>
<sequence>MLYIVYIHKGDLKVNGEKLRVIIHCAIFAAITGIFAQIEIPLPLVPISGQTLAVGITATILGSRYGAFAMVCYAALGAVGVPVFAGFSGGAQVLVGPTGGYIFGFIVAAFFTGFILEKTKFTIPMAMIANTVGMIITLILGTIQLKFVADLSWNQAMAAGVYPFIVVGLIKAFLASWIGITVRQRLVQARLIGNRKAAA</sequence>
<keyword evidence="2 3" id="KW-0472">Membrane</keyword>
<keyword evidence="2" id="KW-1003">Cell membrane</keyword>
<proteinExistence type="inferred from homology"/>
<evidence type="ECO:0000256" key="3">
    <source>
        <dbReference type="SAM" id="Phobius"/>
    </source>
</evidence>
<dbReference type="AlphaFoldDB" id="A0A5D4U0K2"/>
<keyword evidence="2" id="KW-0813">Transport</keyword>
<accession>A0A5D4U0K2</accession>
<dbReference type="Pfam" id="PF02632">
    <property type="entry name" value="BioY"/>
    <property type="match status" value="1"/>
</dbReference>
<gene>
    <name evidence="4" type="ORF">FZC85_20825</name>
</gene>
<reference evidence="4 5" key="1">
    <citation type="submission" date="2019-08" db="EMBL/GenBank/DDBJ databases">
        <title>Bacillus genomes from the desert of Cuatro Cienegas, Coahuila.</title>
        <authorList>
            <person name="Olmedo-Alvarez G."/>
        </authorList>
    </citation>
    <scope>NUCLEOTIDE SEQUENCE [LARGE SCALE GENOMIC DNA]</scope>
    <source>
        <strain evidence="4 5">CH87b_3T</strain>
    </source>
</reference>
<evidence type="ECO:0000313" key="4">
    <source>
        <dbReference type="EMBL" id="TYS80700.1"/>
    </source>
</evidence>
<feature type="transmembrane region" description="Helical" evidence="3">
    <location>
        <begin position="68"/>
        <end position="87"/>
    </location>
</feature>
<dbReference type="Proteomes" id="UP000324269">
    <property type="component" value="Unassembled WGS sequence"/>
</dbReference>
<feature type="transmembrane region" description="Helical" evidence="3">
    <location>
        <begin position="128"/>
        <end position="149"/>
    </location>
</feature>
<name>A0A5D4U0K2_9BACI</name>
<dbReference type="PANTHER" id="PTHR34295:SF1">
    <property type="entry name" value="BIOTIN TRANSPORTER BIOY"/>
    <property type="match status" value="1"/>
</dbReference>
<keyword evidence="3" id="KW-1133">Transmembrane helix</keyword>
<dbReference type="GO" id="GO:0005886">
    <property type="term" value="C:plasma membrane"/>
    <property type="evidence" value="ECO:0007669"/>
    <property type="project" value="UniProtKB-SubCell"/>
</dbReference>
<feature type="transmembrane region" description="Helical" evidence="3">
    <location>
        <begin position="161"/>
        <end position="180"/>
    </location>
</feature>
<evidence type="ECO:0000256" key="2">
    <source>
        <dbReference type="PIRNR" id="PIRNR016661"/>
    </source>
</evidence>
<dbReference type="PANTHER" id="PTHR34295">
    <property type="entry name" value="BIOTIN TRANSPORTER BIOY"/>
    <property type="match status" value="1"/>
</dbReference>
<dbReference type="GO" id="GO:0015225">
    <property type="term" value="F:biotin transmembrane transporter activity"/>
    <property type="evidence" value="ECO:0007669"/>
    <property type="project" value="UniProtKB-UniRule"/>
</dbReference>
<feature type="transmembrane region" description="Helical" evidence="3">
    <location>
        <begin position="99"/>
        <end position="116"/>
    </location>
</feature>
<evidence type="ECO:0000256" key="1">
    <source>
        <dbReference type="ARBA" id="ARBA00010692"/>
    </source>
</evidence>
<dbReference type="InterPro" id="IPR003784">
    <property type="entry name" value="BioY"/>
</dbReference>
<keyword evidence="3" id="KW-0812">Transmembrane</keyword>